<evidence type="ECO:0000313" key="2">
    <source>
        <dbReference type="Proteomes" id="UP001165960"/>
    </source>
</evidence>
<gene>
    <name evidence="1" type="ORF">DSO57_1016366</name>
</gene>
<proteinExistence type="predicted"/>
<accession>A0ACC2UPP7</accession>
<keyword evidence="2" id="KW-1185">Reference proteome</keyword>
<reference evidence="1" key="1">
    <citation type="submission" date="2022-04" db="EMBL/GenBank/DDBJ databases">
        <title>Genome of the entomopathogenic fungus Entomophthora muscae.</title>
        <authorList>
            <person name="Elya C."/>
            <person name="Lovett B.R."/>
            <person name="Lee E."/>
            <person name="Macias A.M."/>
            <person name="Hajek A.E."/>
            <person name="De Bivort B.L."/>
            <person name="Kasson M.T."/>
            <person name="De Fine Licht H.H."/>
            <person name="Stajich J.E."/>
        </authorList>
    </citation>
    <scope>NUCLEOTIDE SEQUENCE</scope>
    <source>
        <strain evidence="1">Berkeley</strain>
    </source>
</reference>
<organism evidence="1 2">
    <name type="scientific">Entomophthora muscae</name>
    <dbReference type="NCBI Taxonomy" id="34485"/>
    <lineage>
        <taxon>Eukaryota</taxon>
        <taxon>Fungi</taxon>
        <taxon>Fungi incertae sedis</taxon>
        <taxon>Zoopagomycota</taxon>
        <taxon>Entomophthoromycotina</taxon>
        <taxon>Entomophthoromycetes</taxon>
        <taxon>Entomophthorales</taxon>
        <taxon>Entomophthoraceae</taxon>
        <taxon>Entomophthora</taxon>
    </lineage>
</organism>
<evidence type="ECO:0000313" key="1">
    <source>
        <dbReference type="EMBL" id="KAJ9089095.1"/>
    </source>
</evidence>
<dbReference type="Proteomes" id="UP001165960">
    <property type="component" value="Unassembled WGS sequence"/>
</dbReference>
<name>A0ACC2UPP7_9FUNG</name>
<comment type="caution">
    <text evidence="1">The sequence shown here is derived from an EMBL/GenBank/DDBJ whole genome shotgun (WGS) entry which is preliminary data.</text>
</comment>
<sequence length="751" mass="82079">MTTDETVQSMMIEEGFVTKRGPRPLRIWQKRYFRLPTANQSYPLNRLRLVYRKNAKKTTAPREEFEKTNQLLLETLASATVDASRILAYFKSDDKEETPQGFINFNHVTEVDPSPKIKPFAFTVKTKSREYVFSTTSQKDTDSWVATLKNLASQEPIDSSDTAAYKFSYEQLAERKGFASPSVPAQDDEVFSASEAENETKEAAPVAQPTEEAIDPSAEAIVDAVPDATSPRKSFYTEVIDFFHRKIPESEAKVEAVDPIAEAKEDQEVKEDGKDSEFSKEIAEMVAPISSDPPSLEPSPVAAADETPAEAQTEAKPSRSKTFNMPKFEGKIFSKLFNKKGGSDDEAQKETTDEAPKQDVAPEAVEAATEESTTEEQPTSEVKHDLPVAHVIEEPSAGVEIAKEESNAIAPEVVEEPAQEEAPVTPTKEEKKPFLTRLLSSGRKKAEEPKEAATEAADLEAEASTPVEVEASEVKRPFIKRLLSGNLKNKAETASVQEAHTESTEPAEAVVEAASEPVDEPVVIVAEPEAVVAEPAQEKAEEVATEEPTEAPAAQRQASLITRIGELAYSAVAPAPATIPEGAEELSEHYVEKSKDAAHSGFLFKQSTLLHTNNLRYVILSKDGAFTYYRSAQVPSEGKKIQIDDTVQVGPVDELILSIKPANAYAMLFQAKDREDRDKWGAALAQFSHVATKEEVEQAVAEVLSLDKSLDKSLDAPTDTPTELPAEASQEAPAEEKKDETPLAQAAEPSA</sequence>
<protein>
    <submittedName>
        <fullName evidence="1">Uncharacterized protein</fullName>
    </submittedName>
</protein>
<dbReference type="EMBL" id="QTSX02000066">
    <property type="protein sequence ID" value="KAJ9089095.1"/>
    <property type="molecule type" value="Genomic_DNA"/>
</dbReference>